<reference evidence="2 3" key="1">
    <citation type="submission" date="2019-04" db="EMBL/GenBank/DDBJ databases">
        <title>Comparative genomics and transcriptomics to analyze fruiting body development in filamentous ascomycetes.</title>
        <authorList>
            <consortium name="DOE Joint Genome Institute"/>
            <person name="Lutkenhaus R."/>
            <person name="Traeger S."/>
            <person name="Breuer J."/>
            <person name="Kuo A."/>
            <person name="Lipzen A."/>
            <person name="Pangilinan J."/>
            <person name="Dilworth D."/>
            <person name="Sandor L."/>
            <person name="Poggeler S."/>
            <person name="Barry K."/>
            <person name="Grigoriev I.V."/>
            <person name="Nowrousian M."/>
        </authorList>
    </citation>
    <scope>NUCLEOTIDE SEQUENCE [LARGE SCALE GENOMIC DNA]</scope>
    <source>
        <strain evidence="2 3">CBS 389.68</strain>
    </source>
</reference>
<dbReference type="InParanoid" id="A0A4S2MXX0"/>
<dbReference type="EMBL" id="ML220119">
    <property type="protein sequence ID" value="TGZ81511.1"/>
    <property type="molecule type" value="Genomic_DNA"/>
</dbReference>
<keyword evidence="3" id="KW-1185">Reference proteome</keyword>
<dbReference type="AlphaFoldDB" id="A0A4S2MXX0"/>
<feature type="compositionally biased region" description="Acidic residues" evidence="1">
    <location>
        <begin position="61"/>
        <end position="70"/>
    </location>
</feature>
<feature type="non-terminal residue" evidence="2">
    <location>
        <position position="1"/>
    </location>
</feature>
<evidence type="ECO:0000313" key="3">
    <source>
        <dbReference type="Proteomes" id="UP000298138"/>
    </source>
</evidence>
<accession>A0A4S2MXX0</accession>
<feature type="region of interest" description="Disordered" evidence="1">
    <location>
        <begin position="1"/>
        <end position="83"/>
    </location>
</feature>
<name>A0A4S2MXX0_9PEZI</name>
<evidence type="ECO:0000256" key="1">
    <source>
        <dbReference type="SAM" id="MobiDB-lite"/>
    </source>
</evidence>
<organism evidence="2 3">
    <name type="scientific">Ascodesmis nigricans</name>
    <dbReference type="NCBI Taxonomy" id="341454"/>
    <lineage>
        <taxon>Eukaryota</taxon>
        <taxon>Fungi</taxon>
        <taxon>Dikarya</taxon>
        <taxon>Ascomycota</taxon>
        <taxon>Pezizomycotina</taxon>
        <taxon>Pezizomycetes</taxon>
        <taxon>Pezizales</taxon>
        <taxon>Ascodesmidaceae</taxon>
        <taxon>Ascodesmis</taxon>
    </lineage>
</organism>
<sequence>FRSRVLPLPPPDQGDQTHFHRLPPPGNAPQWPRRPADNDLRVTPRNTAPFNVPAECGGGGEEAEEPEGEAESPIASTANPWGYPGSEGAVSHRVCSVCGAGEAGERDVSVLYQVEEEEIEWKRN</sequence>
<evidence type="ECO:0000313" key="2">
    <source>
        <dbReference type="EMBL" id="TGZ81511.1"/>
    </source>
</evidence>
<gene>
    <name evidence="2" type="ORF">EX30DRAFT_395645</name>
</gene>
<dbReference type="Proteomes" id="UP000298138">
    <property type="component" value="Unassembled WGS sequence"/>
</dbReference>
<proteinExistence type="predicted"/>
<protein>
    <submittedName>
        <fullName evidence="2">Uncharacterized protein</fullName>
    </submittedName>
</protein>